<dbReference type="SUPFAM" id="SSF56784">
    <property type="entry name" value="HAD-like"/>
    <property type="match status" value="1"/>
</dbReference>
<gene>
    <name evidence="1" type="ORF">DI526_05970</name>
</gene>
<evidence type="ECO:0000313" key="2">
    <source>
        <dbReference type="Proteomes" id="UP000249393"/>
    </source>
</evidence>
<dbReference type="RefSeq" id="WP_304275380.1">
    <property type="nucleotide sequence ID" value="NZ_QFQZ01000012.1"/>
</dbReference>
<name>A0A2W5VD90_9CAUL</name>
<evidence type="ECO:0000313" key="1">
    <source>
        <dbReference type="EMBL" id="PZR35833.1"/>
    </source>
</evidence>
<dbReference type="InterPro" id="IPR023214">
    <property type="entry name" value="HAD_sf"/>
</dbReference>
<reference evidence="1 2" key="1">
    <citation type="submission" date="2017-08" db="EMBL/GenBank/DDBJ databases">
        <title>Infants hospitalized years apart are colonized by the same room-sourced microbial strains.</title>
        <authorList>
            <person name="Brooks B."/>
            <person name="Olm M.R."/>
            <person name="Firek B.A."/>
            <person name="Baker R."/>
            <person name="Thomas B.C."/>
            <person name="Morowitz M.J."/>
            <person name="Banfield J.F."/>
        </authorList>
    </citation>
    <scope>NUCLEOTIDE SEQUENCE [LARGE SCALE GENOMIC DNA]</scope>
    <source>
        <strain evidence="1">S2_003_000_R2_4</strain>
    </source>
</reference>
<comment type="caution">
    <text evidence="1">The sequence shown here is derived from an EMBL/GenBank/DDBJ whole genome shotgun (WGS) entry which is preliminary data.</text>
</comment>
<sequence length="215" mass="23711">MEPRLSDLQTCPIRAHAPLVIVDVDEVLAQFMLGFGSFIARYGFELRVDRFALFQNIYRPGETEHLDLIAGKALFDDFFRDGAEDLPPAAGAADALADLSTRADVVILTNAPEHGRLARAQWLKTHGFDYPLIINTGPKGPAAAELAARTAGPSVFIDDLLPQLESVAERAPTVGRFQMVSDERLRPLAPSAPDRHVRIDEWPLLKTAIEERLFA</sequence>
<dbReference type="Gene3D" id="3.40.50.1000">
    <property type="entry name" value="HAD superfamily/HAD-like"/>
    <property type="match status" value="1"/>
</dbReference>
<dbReference type="AlphaFoldDB" id="A0A2W5VD90"/>
<protein>
    <recommendedName>
        <fullName evidence="3">HAD family hydrolase</fullName>
    </recommendedName>
</protein>
<evidence type="ECO:0008006" key="3">
    <source>
        <dbReference type="Google" id="ProtNLM"/>
    </source>
</evidence>
<dbReference type="InterPro" id="IPR036412">
    <property type="entry name" value="HAD-like_sf"/>
</dbReference>
<accession>A0A2W5VD90</accession>
<organism evidence="1 2">
    <name type="scientific">Caulobacter segnis</name>
    <dbReference type="NCBI Taxonomy" id="88688"/>
    <lineage>
        <taxon>Bacteria</taxon>
        <taxon>Pseudomonadati</taxon>
        <taxon>Pseudomonadota</taxon>
        <taxon>Alphaproteobacteria</taxon>
        <taxon>Caulobacterales</taxon>
        <taxon>Caulobacteraceae</taxon>
        <taxon>Caulobacter</taxon>
    </lineage>
</organism>
<dbReference type="Proteomes" id="UP000249393">
    <property type="component" value="Unassembled WGS sequence"/>
</dbReference>
<proteinExistence type="predicted"/>
<dbReference type="EMBL" id="QFQZ01000012">
    <property type="protein sequence ID" value="PZR35833.1"/>
    <property type="molecule type" value="Genomic_DNA"/>
</dbReference>